<dbReference type="InterPro" id="IPR046886">
    <property type="entry name" value="RsmE_MTase_dom"/>
</dbReference>
<evidence type="ECO:0000256" key="1">
    <source>
        <dbReference type="ARBA" id="ARBA00004496"/>
    </source>
</evidence>
<evidence type="ECO:0000256" key="7">
    <source>
        <dbReference type="ARBA" id="ARBA00022603"/>
    </source>
</evidence>
<dbReference type="PANTHER" id="PTHR30027:SF3">
    <property type="entry name" value="16S RRNA (URACIL(1498)-N(3))-METHYLTRANSFERASE"/>
    <property type="match status" value="1"/>
</dbReference>
<evidence type="ECO:0000256" key="10">
    <source>
        <dbReference type="ARBA" id="ARBA00025699"/>
    </source>
</evidence>
<evidence type="ECO:0000256" key="4">
    <source>
        <dbReference type="ARBA" id="ARBA00013673"/>
    </source>
</evidence>
<evidence type="ECO:0000256" key="12">
    <source>
        <dbReference type="PIRNR" id="PIRNR015601"/>
    </source>
</evidence>
<dbReference type="NCBIfam" id="NF008693">
    <property type="entry name" value="PRK11713.2-3"/>
    <property type="match status" value="1"/>
</dbReference>
<dbReference type="RefSeq" id="WP_124968958.1">
    <property type="nucleotide sequence ID" value="NZ_RQVS01000001.1"/>
</dbReference>
<comment type="function">
    <text evidence="10 12">Specifically methylates the N3 position of the uracil ring of uridine 1498 (m3U1498) in 16S rRNA. Acts on the fully assembled 30S ribosomal subunit.</text>
</comment>
<dbReference type="PIRSF" id="PIRSF015601">
    <property type="entry name" value="MTase_slr0722"/>
    <property type="match status" value="1"/>
</dbReference>
<dbReference type="InterPro" id="IPR029028">
    <property type="entry name" value="Alpha/beta_knot_MTases"/>
</dbReference>
<dbReference type="PANTHER" id="PTHR30027">
    <property type="entry name" value="RIBOSOMAL RNA SMALL SUBUNIT METHYLTRANSFERASE E"/>
    <property type="match status" value="1"/>
</dbReference>
<dbReference type="Gene3D" id="3.40.1280.10">
    <property type="match status" value="1"/>
</dbReference>
<dbReference type="NCBIfam" id="TIGR00046">
    <property type="entry name" value="RsmE family RNA methyltransferase"/>
    <property type="match status" value="1"/>
</dbReference>
<evidence type="ECO:0000256" key="3">
    <source>
        <dbReference type="ARBA" id="ARBA00012328"/>
    </source>
</evidence>
<keyword evidence="16" id="KW-1185">Reference proteome</keyword>
<feature type="domain" description="Ribosomal RNA small subunit methyltransferase E methyltransferase" evidence="13">
    <location>
        <begin position="77"/>
        <end position="237"/>
    </location>
</feature>
<dbReference type="EC" id="2.1.1.193" evidence="3 12"/>
<comment type="subcellular location">
    <subcellularLocation>
        <location evidence="1 12">Cytoplasm</location>
    </subcellularLocation>
</comment>
<evidence type="ECO:0000256" key="2">
    <source>
        <dbReference type="ARBA" id="ARBA00005528"/>
    </source>
</evidence>
<protein>
    <recommendedName>
        <fullName evidence="4 12">Ribosomal RNA small subunit methyltransferase E</fullName>
        <ecNumber evidence="3 12">2.1.1.193</ecNumber>
    </recommendedName>
</protein>
<reference evidence="15 16" key="1">
    <citation type="submission" date="2018-11" db="EMBL/GenBank/DDBJ databases">
        <title>YIM 102482-1 draft genome.</title>
        <authorList>
            <person name="Li G."/>
            <person name="Jiang Y."/>
        </authorList>
    </citation>
    <scope>NUCLEOTIDE SEQUENCE [LARGE SCALE GENOMIC DNA]</scope>
    <source>
        <strain evidence="15 16">YIM 102482-1</strain>
    </source>
</reference>
<proteinExistence type="inferred from homology"/>
<dbReference type="Pfam" id="PF04452">
    <property type="entry name" value="Methyltrans_RNA"/>
    <property type="match status" value="1"/>
</dbReference>
<name>A0A3P3W146_9MICO</name>
<dbReference type="SUPFAM" id="SSF88697">
    <property type="entry name" value="PUA domain-like"/>
    <property type="match status" value="1"/>
</dbReference>
<evidence type="ECO:0000256" key="9">
    <source>
        <dbReference type="ARBA" id="ARBA00022691"/>
    </source>
</evidence>
<comment type="similarity">
    <text evidence="2 12">Belongs to the RNA methyltransferase RsmE family.</text>
</comment>
<dbReference type="GO" id="GO:0070042">
    <property type="term" value="F:rRNA (uridine-N3-)-methyltransferase activity"/>
    <property type="evidence" value="ECO:0007669"/>
    <property type="project" value="TreeGrafter"/>
</dbReference>
<feature type="domain" description="Ribosomal RNA small subunit methyltransferase E PUA-like" evidence="14">
    <location>
        <begin position="23"/>
        <end position="49"/>
    </location>
</feature>
<sequence length="243" mass="26001">MAHFYLDESLEPVNAGEVLVVAGDEAHHAVKVARLAVGEEILLGNGRGMQVRCETIATAPREFSARALHDARVEDAPTTRIHLAQALAKGGRDEMAVQAAVEIGIDGIVPWQSRRSISQWRGDKITKQRERWQQIAREATKQSMRAHLPQVAELSDAAALGGVVAGAQVLVLDPVGEQALSEVPLLGNDLVLVVGPEGGIDPREFDQLVESGATRVRLGSNVLRTSTAGPAALAVLQARLGRW</sequence>
<dbReference type="InterPro" id="IPR029026">
    <property type="entry name" value="tRNA_m1G_MTases_N"/>
</dbReference>
<dbReference type="OrthoDB" id="9808126at2"/>
<keyword evidence="8 12" id="KW-0808">Transferase</keyword>
<evidence type="ECO:0000256" key="11">
    <source>
        <dbReference type="ARBA" id="ARBA00047944"/>
    </source>
</evidence>
<dbReference type="Pfam" id="PF20260">
    <property type="entry name" value="PUA_4"/>
    <property type="match status" value="1"/>
</dbReference>
<comment type="catalytic activity">
    <reaction evidence="11 12">
        <text>uridine(1498) in 16S rRNA + S-adenosyl-L-methionine = N(3)-methyluridine(1498) in 16S rRNA + S-adenosyl-L-homocysteine + H(+)</text>
        <dbReference type="Rhea" id="RHEA:42920"/>
        <dbReference type="Rhea" id="RHEA-COMP:10283"/>
        <dbReference type="Rhea" id="RHEA-COMP:10284"/>
        <dbReference type="ChEBI" id="CHEBI:15378"/>
        <dbReference type="ChEBI" id="CHEBI:57856"/>
        <dbReference type="ChEBI" id="CHEBI:59789"/>
        <dbReference type="ChEBI" id="CHEBI:65315"/>
        <dbReference type="ChEBI" id="CHEBI:74502"/>
        <dbReference type="EC" id="2.1.1.193"/>
    </reaction>
</comment>
<keyword evidence="9 12" id="KW-0949">S-adenosyl-L-methionine</keyword>
<keyword evidence="7 12" id="KW-0489">Methyltransferase</keyword>
<evidence type="ECO:0000259" key="13">
    <source>
        <dbReference type="Pfam" id="PF04452"/>
    </source>
</evidence>
<dbReference type="EMBL" id="RQVS01000001">
    <property type="protein sequence ID" value="RRJ88755.1"/>
    <property type="molecule type" value="Genomic_DNA"/>
</dbReference>
<dbReference type="SUPFAM" id="SSF75217">
    <property type="entry name" value="alpha/beta knot"/>
    <property type="match status" value="1"/>
</dbReference>
<evidence type="ECO:0000256" key="8">
    <source>
        <dbReference type="ARBA" id="ARBA00022679"/>
    </source>
</evidence>
<dbReference type="AlphaFoldDB" id="A0A3P3W146"/>
<evidence type="ECO:0000313" key="15">
    <source>
        <dbReference type="EMBL" id="RRJ88755.1"/>
    </source>
</evidence>
<accession>A0A3P3W146</accession>
<keyword evidence="5 12" id="KW-0963">Cytoplasm</keyword>
<dbReference type="GO" id="GO:0005737">
    <property type="term" value="C:cytoplasm"/>
    <property type="evidence" value="ECO:0007669"/>
    <property type="project" value="UniProtKB-SubCell"/>
</dbReference>
<dbReference type="InterPro" id="IPR006700">
    <property type="entry name" value="RsmE"/>
</dbReference>
<keyword evidence="6 12" id="KW-0698">rRNA processing</keyword>
<dbReference type="CDD" id="cd18084">
    <property type="entry name" value="RsmE-like"/>
    <property type="match status" value="1"/>
</dbReference>
<evidence type="ECO:0000256" key="5">
    <source>
        <dbReference type="ARBA" id="ARBA00022490"/>
    </source>
</evidence>
<evidence type="ECO:0000259" key="14">
    <source>
        <dbReference type="Pfam" id="PF20260"/>
    </source>
</evidence>
<evidence type="ECO:0000313" key="16">
    <source>
        <dbReference type="Proteomes" id="UP000274391"/>
    </source>
</evidence>
<dbReference type="InterPro" id="IPR046887">
    <property type="entry name" value="RsmE_PUA-like"/>
</dbReference>
<dbReference type="InterPro" id="IPR015947">
    <property type="entry name" value="PUA-like_sf"/>
</dbReference>
<dbReference type="GO" id="GO:0070475">
    <property type="term" value="P:rRNA base methylation"/>
    <property type="evidence" value="ECO:0007669"/>
    <property type="project" value="TreeGrafter"/>
</dbReference>
<organism evidence="15 16">
    <name type="scientific">Gulosibacter macacae</name>
    <dbReference type="NCBI Taxonomy" id="2488791"/>
    <lineage>
        <taxon>Bacteria</taxon>
        <taxon>Bacillati</taxon>
        <taxon>Actinomycetota</taxon>
        <taxon>Actinomycetes</taxon>
        <taxon>Micrococcales</taxon>
        <taxon>Microbacteriaceae</taxon>
        <taxon>Gulosibacter</taxon>
    </lineage>
</organism>
<evidence type="ECO:0000256" key="6">
    <source>
        <dbReference type="ARBA" id="ARBA00022552"/>
    </source>
</evidence>
<gene>
    <name evidence="15" type="ORF">EG850_01025</name>
</gene>
<dbReference type="Proteomes" id="UP000274391">
    <property type="component" value="Unassembled WGS sequence"/>
</dbReference>
<comment type="caution">
    <text evidence="15">The sequence shown here is derived from an EMBL/GenBank/DDBJ whole genome shotgun (WGS) entry which is preliminary data.</text>
</comment>